<dbReference type="InterPro" id="IPR032567">
    <property type="entry name" value="RTL1-rel"/>
</dbReference>
<dbReference type="CDD" id="cd00303">
    <property type="entry name" value="retropepsin_like"/>
    <property type="match status" value="1"/>
</dbReference>
<dbReference type="PANTHER" id="PTHR15503:SF45">
    <property type="entry name" value="RNA-DIRECTED DNA POLYMERASE HOMOLOG"/>
    <property type="match status" value="1"/>
</dbReference>
<dbReference type="KEGG" id="ghi:107892689"/>
<dbReference type="AlphaFoldDB" id="A0A1U8I4V9"/>
<dbReference type="RefSeq" id="XP_016673237.1">
    <property type="nucleotide sequence ID" value="XM_016817748.1"/>
</dbReference>
<evidence type="ECO:0000313" key="2">
    <source>
        <dbReference type="Proteomes" id="UP000818029"/>
    </source>
</evidence>
<reference evidence="3" key="2">
    <citation type="submission" date="2025-08" db="UniProtKB">
        <authorList>
            <consortium name="RefSeq"/>
        </authorList>
    </citation>
    <scope>IDENTIFICATION</scope>
</reference>
<protein>
    <recommendedName>
        <fullName evidence="4">RVP_2 domain-containing protein</fullName>
    </recommendedName>
</protein>
<evidence type="ECO:0008006" key="4">
    <source>
        <dbReference type="Google" id="ProtNLM"/>
    </source>
</evidence>
<dbReference type="Proteomes" id="UP000818029">
    <property type="component" value="Chromosome D09"/>
</dbReference>
<dbReference type="PANTHER" id="PTHR15503">
    <property type="entry name" value="LDOC1 RELATED"/>
    <property type="match status" value="1"/>
</dbReference>
<keyword evidence="2" id="KW-1185">Reference proteome</keyword>
<sequence length="329" mass="36899">MSPGTSGEEARFCCPNKKGKNRRGCERSECQNRDKDRGRYKRDSEPSSSFRRPKKKARCRSKEHQVKDCPQRPIQMEVVGRGRGMLGRGVGNSEVRQPALVYAARRCEHGDALDVITDTFLIHNVPYIALIDVGSTHSYIACTMSGTLGIMCESTINEMSVLSRLGQLIKVDKFFRDVPLEVQGGLFLVDLIELPFGEFDLILGMDWLVKHRASLDFAAKCMVLKTIEDKEVAVIGEPMDFLSNVISVLRAEKLVRNGCEAFLAYIGVSDSEGPSVGVIRTVKDFFDVFPDELPGLPPSHEVEFGIELLPRTALVSIAPYRRQRRSWWS</sequence>
<reference evidence="2" key="1">
    <citation type="journal article" date="2020" name="Nat. Genet.">
        <title>Genomic diversifications of five Gossypium allopolyploid species and their impact on cotton improvement.</title>
        <authorList>
            <person name="Chen Z.J."/>
            <person name="Sreedasyam A."/>
            <person name="Ando A."/>
            <person name="Song Q."/>
            <person name="De Santiago L.M."/>
            <person name="Hulse-Kemp A.M."/>
            <person name="Ding M."/>
            <person name="Ye W."/>
            <person name="Kirkbride R.C."/>
            <person name="Jenkins J."/>
            <person name="Plott C."/>
            <person name="Lovell J."/>
            <person name="Lin Y.M."/>
            <person name="Vaughn R."/>
            <person name="Liu B."/>
            <person name="Simpson S."/>
            <person name="Scheffler B.E."/>
            <person name="Wen L."/>
            <person name="Saski C.A."/>
            <person name="Grover C.E."/>
            <person name="Hu G."/>
            <person name="Conover J.L."/>
            <person name="Carlson J.W."/>
            <person name="Shu S."/>
            <person name="Boston L.B."/>
            <person name="Williams M."/>
            <person name="Peterson D.G."/>
            <person name="McGee K."/>
            <person name="Jones D.C."/>
            <person name="Wendel J.F."/>
            <person name="Stelly D.M."/>
            <person name="Grimwood J."/>
            <person name="Schmutz J."/>
        </authorList>
    </citation>
    <scope>NUCLEOTIDE SEQUENCE [LARGE SCALE GENOMIC DNA]</scope>
    <source>
        <strain evidence="2">cv. TM-1</strain>
    </source>
</reference>
<dbReference type="OrthoDB" id="912127at2759"/>
<organism evidence="2 3">
    <name type="scientific">Gossypium hirsutum</name>
    <name type="common">Upland cotton</name>
    <name type="synonym">Gossypium mexicanum</name>
    <dbReference type="NCBI Taxonomy" id="3635"/>
    <lineage>
        <taxon>Eukaryota</taxon>
        <taxon>Viridiplantae</taxon>
        <taxon>Streptophyta</taxon>
        <taxon>Embryophyta</taxon>
        <taxon>Tracheophyta</taxon>
        <taxon>Spermatophyta</taxon>
        <taxon>Magnoliopsida</taxon>
        <taxon>eudicotyledons</taxon>
        <taxon>Gunneridae</taxon>
        <taxon>Pentapetalae</taxon>
        <taxon>rosids</taxon>
        <taxon>malvids</taxon>
        <taxon>Malvales</taxon>
        <taxon>Malvaceae</taxon>
        <taxon>Malvoideae</taxon>
        <taxon>Gossypium</taxon>
    </lineage>
</organism>
<evidence type="ECO:0000313" key="3">
    <source>
        <dbReference type="RefSeq" id="XP_016673237.1"/>
    </source>
</evidence>
<name>A0A1U8I4V9_GOSHI</name>
<feature type="region of interest" description="Disordered" evidence="1">
    <location>
        <begin position="1"/>
        <end position="66"/>
    </location>
</feature>
<feature type="compositionally biased region" description="Basic and acidic residues" evidence="1">
    <location>
        <begin position="23"/>
        <end position="45"/>
    </location>
</feature>
<dbReference type="Pfam" id="PF08284">
    <property type="entry name" value="RVP_2"/>
    <property type="match status" value="1"/>
</dbReference>
<dbReference type="Gene3D" id="2.40.70.10">
    <property type="entry name" value="Acid Proteases"/>
    <property type="match status" value="1"/>
</dbReference>
<dbReference type="GeneID" id="107892689"/>
<gene>
    <name evidence="3" type="primary">LOC107892689</name>
</gene>
<evidence type="ECO:0000256" key="1">
    <source>
        <dbReference type="SAM" id="MobiDB-lite"/>
    </source>
</evidence>
<proteinExistence type="predicted"/>
<dbReference type="PaxDb" id="3635-A0A1U8I4V9"/>
<accession>A0A1U8I4V9</accession>
<dbReference type="SUPFAM" id="SSF50630">
    <property type="entry name" value="Acid proteases"/>
    <property type="match status" value="1"/>
</dbReference>
<dbReference type="InterPro" id="IPR021109">
    <property type="entry name" value="Peptidase_aspartic_dom_sf"/>
</dbReference>